<dbReference type="GO" id="GO:0051539">
    <property type="term" value="F:4 iron, 4 sulfur cluster binding"/>
    <property type="evidence" value="ECO:0007669"/>
    <property type="project" value="TreeGrafter"/>
</dbReference>
<dbReference type="SUPFAM" id="SSF102114">
    <property type="entry name" value="Radical SAM enzymes"/>
    <property type="match status" value="1"/>
</dbReference>
<evidence type="ECO:0000259" key="2">
    <source>
        <dbReference type="SMART" id="SM00729"/>
    </source>
</evidence>
<dbReference type="SMART" id="SM00729">
    <property type="entry name" value="Elp3"/>
    <property type="match status" value="1"/>
</dbReference>
<dbReference type="InterPro" id="IPR034505">
    <property type="entry name" value="Coproporphyrinogen-III_oxidase"/>
</dbReference>
<keyword evidence="4" id="KW-1185">Reference proteome</keyword>
<evidence type="ECO:0000313" key="3">
    <source>
        <dbReference type="EMBL" id="GBR76160.1"/>
    </source>
</evidence>
<dbReference type="PANTHER" id="PTHR13932:SF5">
    <property type="entry name" value="RADICAL S-ADENOSYL METHIONINE DOMAIN-CONTAINING PROTEIN 1, MITOCHONDRIAL"/>
    <property type="match status" value="1"/>
</dbReference>
<dbReference type="AlphaFoldDB" id="A0A388TH02"/>
<dbReference type="InterPro" id="IPR007197">
    <property type="entry name" value="rSAM"/>
</dbReference>
<proteinExistence type="predicted"/>
<dbReference type="Pfam" id="PF04055">
    <property type="entry name" value="Radical_SAM"/>
    <property type="match status" value="1"/>
</dbReference>
<comment type="caution">
    <text evidence="3">The sequence shown here is derived from an EMBL/GenBank/DDBJ whole genome shotgun (WGS) entry which is preliminary data.</text>
</comment>
<name>A0A388TH02_9BACT</name>
<dbReference type="PANTHER" id="PTHR13932">
    <property type="entry name" value="COPROPORPHYRINIGEN III OXIDASE"/>
    <property type="match status" value="1"/>
</dbReference>
<sequence>MTAEQLARILVSLTASFQLSADCEFTVEVNPETYAREKFLAYRSLGVNRVSLGVQSFQPRYLRRLGRVSTREKIVEALRGLQSIFANVSLDLMNNLPEQTLAESAADLRTAVNYAPQHISCYELTWEAGTPLLAENLAVNELGEAMYKQTQEILAENGYVQYEISNYARPGFASRHNLAYWSEQSYLGLGLAAHSYNQDRGWRWSNTKNLADYLGKLFRREPEPEDGFNKIMLGLRKNVGIPDAYLDERQKAKARQMIAEELLIRQDNNFCLTNRGRLVLNQVLLELM</sequence>
<dbReference type="InterPro" id="IPR006638">
    <property type="entry name" value="Elp3/MiaA/NifB-like_rSAM"/>
</dbReference>
<evidence type="ECO:0000256" key="1">
    <source>
        <dbReference type="ARBA" id="ARBA00017228"/>
    </source>
</evidence>
<gene>
    <name evidence="3" type="ORF">NO2_0757</name>
</gene>
<reference evidence="3 4" key="1">
    <citation type="journal article" date="2019" name="ISME J.">
        <title>Genome analyses of uncultured TG2/ZB3 bacteria in 'Margulisbacteria' specifically attached to ectosymbiotic spirochetes of protists in the termite gut.</title>
        <authorList>
            <person name="Utami Y.D."/>
            <person name="Kuwahara H."/>
            <person name="Igai K."/>
            <person name="Murakami T."/>
            <person name="Sugaya K."/>
            <person name="Morikawa T."/>
            <person name="Nagura Y."/>
            <person name="Yuki M."/>
            <person name="Deevong P."/>
            <person name="Inoue T."/>
            <person name="Kihara K."/>
            <person name="Lo N."/>
            <person name="Yamada A."/>
            <person name="Ohkuma M."/>
            <person name="Hongoh Y."/>
        </authorList>
    </citation>
    <scope>NUCLEOTIDE SEQUENCE [LARGE SCALE GENOMIC DNA]</scope>
    <source>
        <strain evidence="3">NkOx7-02</strain>
    </source>
</reference>
<dbReference type="EMBL" id="BGZO01000017">
    <property type="protein sequence ID" value="GBR76160.1"/>
    <property type="molecule type" value="Genomic_DNA"/>
</dbReference>
<dbReference type="Proteomes" id="UP000275925">
    <property type="component" value="Unassembled WGS sequence"/>
</dbReference>
<dbReference type="InterPro" id="IPR058240">
    <property type="entry name" value="rSAM_sf"/>
</dbReference>
<dbReference type="GO" id="GO:0003824">
    <property type="term" value="F:catalytic activity"/>
    <property type="evidence" value="ECO:0007669"/>
    <property type="project" value="InterPro"/>
</dbReference>
<dbReference type="GO" id="GO:0005737">
    <property type="term" value="C:cytoplasm"/>
    <property type="evidence" value="ECO:0007669"/>
    <property type="project" value="TreeGrafter"/>
</dbReference>
<feature type="domain" description="Elp3/MiaA/NifB-like radical SAM core" evidence="2">
    <location>
        <begin position="1"/>
        <end position="149"/>
    </location>
</feature>
<protein>
    <recommendedName>
        <fullName evidence="1">Heme chaperone HemW</fullName>
    </recommendedName>
</protein>
<dbReference type="GO" id="GO:0006779">
    <property type="term" value="P:porphyrin-containing compound biosynthetic process"/>
    <property type="evidence" value="ECO:0007669"/>
    <property type="project" value="TreeGrafter"/>
</dbReference>
<dbReference type="Gene3D" id="3.30.750.200">
    <property type="match status" value="1"/>
</dbReference>
<evidence type="ECO:0000313" key="4">
    <source>
        <dbReference type="Proteomes" id="UP000275925"/>
    </source>
</evidence>
<organism evidence="3 4">
    <name type="scientific">Candidatus Termititenax persephonae</name>
    <dbReference type="NCBI Taxonomy" id="2218525"/>
    <lineage>
        <taxon>Bacteria</taxon>
        <taxon>Bacillati</taxon>
        <taxon>Candidatus Margulisiibacteriota</taxon>
        <taxon>Candidatus Termititenacia</taxon>
        <taxon>Candidatus Termititenacales</taxon>
        <taxon>Candidatus Termititenacaceae</taxon>
        <taxon>Candidatus Termititenax</taxon>
    </lineage>
</organism>
<accession>A0A388TH02</accession>